<keyword evidence="4" id="KW-0032">Aminotransferase</keyword>
<keyword evidence="1 3" id="KW-0663">Pyridoxal phosphate</keyword>
<dbReference type="GO" id="GO:0008483">
    <property type="term" value="F:transaminase activity"/>
    <property type="evidence" value="ECO:0007669"/>
    <property type="project" value="UniProtKB-KW"/>
</dbReference>
<name>A0ABY3Y048_9ACTN</name>
<dbReference type="Proteomes" id="UP001202244">
    <property type="component" value="Chromosome"/>
</dbReference>
<dbReference type="RefSeq" id="WP_242756268.1">
    <property type="nucleotide sequence ID" value="NZ_CP093846.1"/>
</dbReference>
<dbReference type="PIRSF" id="PIRSF000390">
    <property type="entry name" value="PLP_StrS"/>
    <property type="match status" value="1"/>
</dbReference>
<evidence type="ECO:0000256" key="3">
    <source>
        <dbReference type="RuleBase" id="RU004508"/>
    </source>
</evidence>
<evidence type="ECO:0000256" key="2">
    <source>
        <dbReference type="ARBA" id="ARBA00037999"/>
    </source>
</evidence>
<dbReference type="InterPro" id="IPR015422">
    <property type="entry name" value="PyrdxlP-dep_Trfase_small"/>
</dbReference>
<reference evidence="4 5" key="1">
    <citation type="journal article" date="2023" name="Microbiol. Spectr.">
        <title>Synergy between Genome Mining, Metabolomics, and Bioinformatics Uncovers Antibacterial Chlorinated Carbazole Alkaloids and Their Biosynthetic Gene Cluster from Streptomyces tubbatahanensis sp. nov., a Novel Actinomycete Isolated from Sulu Sea, Philippines.</title>
        <authorList>
            <person name="Tenebro C.P."/>
            <person name="Trono D.J.V.L."/>
            <person name="Balida L.A.P."/>
            <person name="Bayog L.K.A."/>
            <person name="Bruna J.R."/>
            <person name="Sabido E.M."/>
            <person name="Caspe D.P.C."/>
            <person name="de Los Santos E.L.C."/>
            <person name="Saludes J.P."/>
            <person name="Dalisay D.S."/>
        </authorList>
    </citation>
    <scope>NUCLEOTIDE SEQUENCE [LARGE SCALE GENOMIC DNA]</scope>
    <source>
        <strain evidence="4 5">DSD3025</strain>
    </source>
</reference>
<dbReference type="InterPro" id="IPR015424">
    <property type="entry name" value="PyrdxlP-dep_Trfase"/>
</dbReference>
<organism evidence="4 5">
    <name type="scientific">Streptomyces tubbatahanensis</name>
    <dbReference type="NCBI Taxonomy" id="2923272"/>
    <lineage>
        <taxon>Bacteria</taxon>
        <taxon>Bacillati</taxon>
        <taxon>Actinomycetota</taxon>
        <taxon>Actinomycetes</taxon>
        <taxon>Kitasatosporales</taxon>
        <taxon>Streptomycetaceae</taxon>
        <taxon>Streptomyces</taxon>
    </lineage>
</organism>
<dbReference type="PANTHER" id="PTHR30244">
    <property type="entry name" value="TRANSAMINASE"/>
    <property type="match status" value="1"/>
</dbReference>
<gene>
    <name evidence="4" type="ORF">MMF93_29800</name>
</gene>
<accession>A0ABY3Y048</accession>
<evidence type="ECO:0000313" key="5">
    <source>
        <dbReference type="Proteomes" id="UP001202244"/>
    </source>
</evidence>
<dbReference type="PANTHER" id="PTHR30244:SF36">
    <property type="entry name" value="3-OXO-GLUCOSE-6-PHOSPHATE:GLUTAMATE AMINOTRANSFERASE"/>
    <property type="match status" value="1"/>
</dbReference>
<dbReference type="Pfam" id="PF01041">
    <property type="entry name" value="DegT_DnrJ_EryC1"/>
    <property type="match status" value="1"/>
</dbReference>
<dbReference type="CDD" id="cd00616">
    <property type="entry name" value="AHBA_syn"/>
    <property type="match status" value="1"/>
</dbReference>
<dbReference type="InterPro" id="IPR015421">
    <property type="entry name" value="PyrdxlP-dep_Trfase_major"/>
</dbReference>
<keyword evidence="4" id="KW-0808">Transferase</keyword>
<sequence length="388" mass="41951">MGGYTVPGEGHASTYRHVPKYRYSAQFEGAEKELLARIEELLLRGGYVLGEEVAEFEQRLAGYLGAAHTVGVNSGTDALILTLDALGVGPGDEVVTVANSFHATAQAIARRGATPVYVDCRDDDFLMDLDRLPEALTERTRAVILVHMFGKAADVPRAARLCRDAGVALVEDCAQAIGARSHGVRVGTASAAGCWSFAPSKNLAAAGDAGAVSVRDDELAERLRLLRHFGQPHQNDHRLLGYNSRLDTLQALVLLHKLDRLDAWNARRTALAATYRERLAPLPLRFQQPGEEGEHVYHLFQVRTETEAARDGLLGHLTASGVDAVVRYPVPLPHQPALEGPAARRHDCPVAEELSRQTLCLPIRPDLDAAEIAHVCDTAAGYFTTGAP</sequence>
<keyword evidence="5" id="KW-1185">Reference proteome</keyword>
<proteinExistence type="inferred from homology"/>
<evidence type="ECO:0000313" key="4">
    <source>
        <dbReference type="EMBL" id="UNT00186.1"/>
    </source>
</evidence>
<dbReference type="Gene3D" id="3.90.1150.10">
    <property type="entry name" value="Aspartate Aminotransferase, domain 1"/>
    <property type="match status" value="1"/>
</dbReference>
<comment type="similarity">
    <text evidence="2 3">Belongs to the DegT/DnrJ/EryC1 family.</text>
</comment>
<dbReference type="InterPro" id="IPR000653">
    <property type="entry name" value="DegT/StrS_aminotransferase"/>
</dbReference>
<dbReference type="SUPFAM" id="SSF53383">
    <property type="entry name" value="PLP-dependent transferases"/>
    <property type="match status" value="1"/>
</dbReference>
<dbReference type="Gene3D" id="3.40.640.10">
    <property type="entry name" value="Type I PLP-dependent aspartate aminotransferase-like (Major domain)"/>
    <property type="match status" value="1"/>
</dbReference>
<dbReference type="EMBL" id="CP093846">
    <property type="protein sequence ID" value="UNT00186.1"/>
    <property type="molecule type" value="Genomic_DNA"/>
</dbReference>
<protein>
    <submittedName>
        <fullName evidence="4">DegT/DnrJ/EryC1/StrS family aminotransferase</fullName>
    </submittedName>
</protein>
<evidence type="ECO:0000256" key="1">
    <source>
        <dbReference type="ARBA" id="ARBA00022898"/>
    </source>
</evidence>